<dbReference type="SUPFAM" id="SSF56801">
    <property type="entry name" value="Acetyl-CoA synthetase-like"/>
    <property type="match status" value="1"/>
</dbReference>
<dbReference type="InterPro" id="IPR045851">
    <property type="entry name" value="AMP-bd_C_sf"/>
</dbReference>
<comment type="caution">
    <text evidence="2">The sequence shown here is derived from an EMBL/GenBank/DDBJ whole genome shotgun (WGS) entry which is preliminary data.</text>
</comment>
<dbReference type="Proteomes" id="UP001165289">
    <property type="component" value="Unassembled WGS sequence"/>
</dbReference>
<dbReference type="PANTHER" id="PTHR24095">
    <property type="entry name" value="ACETYL-COENZYME A SYNTHETASE"/>
    <property type="match status" value="1"/>
</dbReference>
<dbReference type="PANTHER" id="PTHR24095:SF244">
    <property type="entry name" value="ACETYL-COENZYME A SYNTHETASE"/>
    <property type="match status" value="1"/>
</dbReference>
<sequence length="227" mass="25244">MITPLPGCTPQKPGSATFPFFGIVPAIFNEEGKEIEGEGGGYLVIKNPWPGMMKTVYGDHKRFESTYFEKFPGCYLTGDGCYRDKEGYYWLTGRTDDILNVAGHRLGTAELESALVQHVDIVEAAVVSGIHEVKGESVYCFVTLRQGAEFTLQLAEQLIELVREKIGKFAAPDVIHEAPSLPKTRSGKIMRRVLRKIARNDHELGDISTMADTSVVEQLFSIKLIKF</sequence>
<dbReference type="Pfam" id="PF13193">
    <property type="entry name" value="AMP-binding_C"/>
    <property type="match status" value="1"/>
</dbReference>
<dbReference type="InterPro" id="IPR025110">
    <property type="entry name" value="AMP-bd_C"/>
</dbReference>
<reference evidence="2 3" key="1">
    <citation type="journal article" date="2023" name="BMC Biol.">
        <title>The compact genome of the sponge Oopsacas minuta (Hexactinellida) is lacking key metazoan core genes.</title>
        <authorList>
            <person name="Santini S."/>
            <person name="Schenkelaars Q."/>
            <person name="Jourda C."/>
            <person name="Duchesne M."/>
            <person name="Belahbib H."/>
            <person name="Rocher C."/>
            <person name="Selva M."/>
            <person name="Riesgo A."/>
            <person name="Vervoort M."/>
            <person name="Leys S.P."/>
            <person name="Kodjabachian L."/>
            <person name="Le Bivic A."/>
            <person name="Borchiellini C."/>
            <person name="Claverie J.M."/>
            <person name="Renard E."/>
        </authorList>
    </citation>
    <scope>NUCLEOTIDE SEQUENCE [LARGE SCALE GENOMIC DNA]</scope>
    <source>
        <strain evidence="2">SPO-2</strain>
    </source>
</reference>
<protein>
    <submittedName>
        <fullName evidence="2">Acetyl-coenzyme A synthetase, cytoplasmic isoform X3</fullName>
    </submittedName>
</protein>
<gene>
    <name evidence="2" type="ORF">LOD99_10915</name>
</gene>
<dbReference type="Gene3D" id="3.40.50.12780">
    <property type="entry name" value="N-terminal domain of ligase-like"/>
    <property type="match status" value="1"/>
</dbReference>
<dbReference type="GO" id="GO:0006085">
    <property type="term" value="P:acetyl-CoA biosynthetic process"/>
    <property type="evidence" value="ECO:0007669"/>
    <property type="project" value="TreeGrafter"/>
</dbReference>
<organism evidence="2 3">
    <name type="scientific">Oopsacas minuta</name>
    <dbReference type="NCBI Taxonomy" id="111878"/>
    <lineage>
        <taxon>Eukaryota</taxon>
        <taxon>Metazoa</taxon>
        <taxon>Porifera</taxon>
        <taxon>Hexactinellida</taxon>
        <taxon>Hexasterophora</taxon>
        <taxon>Lyssacinosida</taxon>
        <taxon>Leucopsacidae</taxon>
        <taxon>Oopsacas</taxon>
    </lineage>
</organism>
<accession>A0AAV7KCF6</accession>
<name>A0AAV7KCF6_9METZ</name>
<dbReference type="EMBL" id="JAKMXF010000074">
    <property type="protein sequence ID" value="KAI6658888.1"/>
    <property type="molecule type" value="Genomic_DNA"/>
</dbReference>
<keyword evidence="3" id="KW-1185">Reference proteome</keyword>
<dbReference type="InterPro" id="IPR042099">
    <property type="entry name" value="ANL_N_sf"/>
</dbReference>
<evidence type="ECO:0000313" key="2">
    <source>
        <dbReference type="EMBL" id="KAI6658888.1"/>
    </source>
</evidence>
<proteinExistence type="predicted"/>
<evidence type="ECO:0000259" key="1">
    <source>
        <dbReference type="Pfam" id="PF13193"/>
    </source>
</evidence>
<dbReference type="AlphaFoldDB" id="A0AAV7KCF6"/>
<feature type="domain" description="AMP-binding enzyme C-terminal" evidence="1">
    <location>
        <begin position="110"/>
        <end position="188"/>
    </location>
</feature>
<dbReference type="GO" id="GO:0003987">
    <property type="term" value="F:acetate-CoA ligase activity"/>
    <property type="evidence" value="ECO:0007669"/>
    <property type="project" value="TreeGrafter"/>
</dbReference>
<dbReference type="Gene3D" id="3.30.300.30">
    <property type="match status" value="1"/>
</dbReference>
<dbReference type="FunFam" id="3.30.300.30:FF:000004">
    <property type="entry name" value="Acetyl-coenzyme A synthetase"/>
    <property type="match status" value="1"/>
</dbReference>
<evidence type="ECO:0000313" key="3">
    <source>
        <dbReference type="Proteomes" id="UP001165289"/>
    </source>
</evidence>